<accession>A0A8J6Q4D1</accession>
<proteinExistence type="predicted"/>
<evidence type="ECO:0000313" key="1">
    <source>
        <dbReference type="EMBL" id="MBD0824049.1"/>
    </source>
</evidence>
<comment type="caution">
    <text evidence="1">The sequence shown here is derived from an EMBL/GenBank/DDBJ whole genome shotgun (WGS) entry which is preliminary data.</text>
</comment>
<dbReference type="AlphaFoldDB" id="A0A8J6Q4D1"/>
<protein>
    <submittedName>
        <fullName evidence="1">Uncharacterized protein</fullName>
    </submittedName>
</protein>
<organism evidence="1 2">
    <name type="scientific">Aestuariibaculum marinum</name>
    <dbReference type="NCBI Taxonomy" id="2683592"/>
    <lineage>
        <taxon>Bacteria</taxon>
        <taxon>Pseudomonadati</taxon>
        <taxon>Bacteroidota</taxon>
        <taxon>Flavobacteriia</taxon>
        <taxon>Flavobacteriales</taxon>
        <taxon>Flavobacteriaceae</taxon>
    </lineage>
</organism>
<sequence>MRTLLYLLLVLPLLGVSQGNDNYLLNMSEITVKPGHNSQFKEGVMSWKKCYKDNEGEFKWSMWRRVQGKGTVYTMTSRMANWAEMDESNDEAGKKCRMKVVDLIIPHVESVEYNIARRMPDISKSSSSLPEDTKLVWVYNVKVDNYDSFMETVKEVESAIKKAEGDVRGTWYSVIGGGPHVSDFFVTVPFKNFAALDEDRDGVWKVYEKEKGKSKTEDLKEKFRTAVSKDWSYMYSLIDDLSY</sequence>
<keyword evidence="2" id="KW-1185">Reference proteome</keyword>
<gene>
    <name evidence="1" type="ORF">ICJ85_08435</name>
</gene>
<reference evidence="1 2" key="1">
    <citation type="journal article" date="2018" name="J. Microbiol.">
        <title>Aestuariibaculum marinum sp. nov., a marine bacterium isolated from seawater in South Korea.</title>
        <authorList>
            <person name="Choi J."/>
            <person name="Lee D."/>
            <person name="Jang J.H."/>
            <person name="Cha S."/>
            <person name="Seo T."/>
        </authorList>
    </citation>
    <scope>NUCLEOTIDE SEQUENCE [LARGE SCALE GENOMIC DNA]</scope>
    <source>
        <strain evidence="1 2">IP7</strain>
    </source>
</reference>
<evidence type="ECO:0000313" key="2">
    <source>
        <dbReference type="Proteomes" id="UP000621516"/>
    </source>
</evidence>
<dbReference type="EMBL" id="JACVXD010000003">
    <property type="protein sequence ID" value="MBD0824049.1"/>
    <property type="molecule type" value="Genomic_DNA"/>
</dbReference>
<name>A0A8J6Q4D1_9FLAO</name>
<dbReference type="RefSeq" id="WP_188223354.1">
    <property type="nucleotide sequence ID" value="NZ_JACVXD010000003.1"/>
</dbReference>
<dbReference type="Proteomes" id="UP000621516">
    <property type="component" value="Unassembled WGS sequence"/>
</dbReference>